<evidence type="ECO:0000256" key="4">
    <source>
        <dbReference type="ARBA" id="ARBA00012086"/>
    </source>
</evidence>
<dbReference type="GO" id="GO:0008840">
    <property type="term" value="F:4-hydroxy-tetrahydrodipicolinate synthase activity"/>
    <property type="evidence" value="ECO:0007669"/>
    <property type="project" value="UniProtKB-UniRule"/>
</dbReference>
<comment type="similarity">
    <text evidence="3 12 13">Belongs to the DapA family.</text>
</comment>
<dbReference type="EC" id="4.3.3.7" evidence="4 12"/>
<evidence type="ECO:0000256" key="15">
    <source>
        <dbReference type="PIRSR" id="PIRSR001365-2"/>
    </source>
</evidence>
<dbReference type="NCBIfam" id="TIGR00674">
    <property type="entry name" value="dapA"/>
    <property type="match status" value="1"/>
</dbReference>
<keyword evidence="5 12" id="KW-0963">Cytoplasm</keyword>
<keyword evidence="9 12" id="KW-0456">Lyase</keyword>
<comment type="caution">
    <text evidence="12">Was originally thought to be a dihydrodipicolinate synthase (DHDPS), catalyzing the condensation of (S)-aspartate-beta-semialdehyde [(S)-ASA] and pyruvate to dihydrodipicolinate (DHDP). However, it was shown in E.coli that the product of the enzymatic reaction is not dihydrodipicolinate but in fact (4S)-4-hydroxy-2,3,4,5-tetrahydro-(2S)-dipicolinic acid (HTPA), and that the consecutive dehydration reaction leading to DHDP is not spontaneous but catalyzed by DapB.</text>
</comment>
<evidence type="ECO:0000256" key="9">
    <source>
        <dbReference type="ARBA" id="ARBA00023239"/>
    </source>
</evidence>
<evidence type="ECO:0000256" key="8">
    <source>
        <dbReference type="ARBA" id="ARBA00023154"/>
    </source>
</evidence>
<feature type="site" description="Part of a proton relay during catalysis" evidence="12">
    <location>
        <position position="47"/>
    </location>
</feature>
<dbReference type="PIRSF" id="PIRSF001365">
    <property type="entry name" value="DHDPS"/>
    <property type="match status" value="1"/>
</dbReference>
<feature type="binding site" evidence="12 15">
    <location>
        <position position="203"/>
    </location>
    <ligand>
        <name>pyruvate</name>
        <dbReference type="ChEBI" id="CHEBI:15361"/>
    </ligand>
</feature>
<keyword evidence="8 12" id="KW-0457">Lysine biosynthesis</keyword>
<comment type="function">
    <text evidence="1 12">Catalyzes the condensation of (S)-aspartate-beta-semialdehyde [(S)-ASA] and pyruvate to 4-hydroxy-tetrahydrodipicolinate (HTPA).</text>
</comment>
<evidence type="ECO:0000256" key="13">
    <source>
        <dbReference type="PIRNR" id="PIRNR001365"/>
    </source>
</evidence>
<gene>
    <name evidence="12 16" type="primary">dapA</name>
    <name evidence="16" type="ORF">THIARS_60588</name>
</gene>
<dbReference type="UniPathway" id="UPA00034">
    <property type="reaction ID" value="UER00017"/>
</dbReference>
<protein>
    <recommendedName>
        <fullName evidence="4 12">4-hydroxy-tetrahydrodipicolinate synthase</fullName>
        <shortName evidence="12">HTPA synthase</shortName>
        <ecNumber evidence="4 12">4.3.3.7</ecNumber>
    </recommendedName>
</protein>
<evidence type="ECO:0000313" key="17">
    <source>
        <dbReference type="Proteomes" id="UP000214566"/>
    </source>
</evidence>
<evidence type="ECO:0000256" key="11">
    <source>
        <dbReference type="ARBA" id="ARBA00047836"/>
    </source>
</evidence>
<dbReference type="EMBL" id="FLMQ01000055">
    <property type="protein sequence ID" value="SBP87875.1"/>
    <property type="molecule type" value="Genomic_DNA"/>
</dbReference>
<comment type="subcellular location">
    <subcellularLocation>
        <location evidence="12">Cytoplasm</location>
    </subcellularLocation>
</comment>
<dbReference type="Gene3D" id="3.20.20.70">
    <property type="entry name" value="Aldolase class I"/>
    <property type="match status" value="1"/>
</dbReference>
<dbReference type="Proteomes" id="UP000214566">
    <property type="component" value="Unassembled WGS sequence"/>
</dbReference>
<dbReference type="AlphaFoldDB" id="A0A238D3R1"/>
<evidence type="ECO:0000256" key="14">
    <source>
        <dbReference type="PIRSR" id="PIRSR001365-1"/>
    </source>
</evidence>
<evidence type="ECO:0000256" key="6">
    <source>
        <dbReference type="ARBA" id="ARBA00022605"/>
    </source>
</evidence>
<keyword evidence="10 12" id="KW-0704">Schiff base</keyword>
<dbReference type="OrthoDB" id="9782828at2"/>
<dbReference type="InterPro" id="IPR005263">
    <property type="entry name" value="DapA"/>
</dbReference>
<evidence type="ECO:0000256" key="2">
    <source>
        <dbReference type="ARBA" id="ARBA00005120"/>
    </source>
</evidence>
<dbReference type="PROSITE" id="PS00666">
    <property type="entry name" value="DHDPS_2"/>
    <property type="match status" value="1"/>
</dbReference>
<dbReference type="HAMAP" id="MF_00418">
    <property type="entry name" value="DapA"/>
    <property type="match status" value="1"/>
</dbReference>
<evidence type="ECO:0000256" key="1">
    <source>
        <dbReference type="ARBA" id="ARBA00003294"/>
    </source>
</evidence>
<name>A0A238D3R1_THIDL</name>
<evidence type="ECO:0000256" key="5">
    <source>
        <dbReference type="ARBA" id="ARBA00022490"/>
    </source>
</evidence>
<evidence type="ECO:0000256" key="10">
    <source>
        <dbReference type="ARBA" id="ARBA00023270"/>
    </source>
</evidence>
<feature type="site" description="Part of a proton relay during catalysis" evidence="12">
    <location>
        <position position="109"/>
    </location>
</feature>
<keyword evidence="6 12" id="KW-0028">Amino-acid biosynthesis</keyword>
<dbReference type="PANTHER" id="PTHR12128">
    <property type="entry name" value="DIHYDRODIPICOLINATE SYNTHASE"/>
    <property type="match status" value="1"/>
</dbReference>
<accession>A0A238D3R1</accession>
<dbReference type="SMART" id="SM01130">
    <property type="entry name" value="DHDPS"/>
    <property type="match status" value="1"/>
</dbReference>
<dbReference type="InterPro" id="IPR002220">
    <property type="entry name" value="DapA-like"/>
</dbReference>
<comment type="subunit">
    <text evidence="12">Homotetramer; dimer of dimers.</text>
</comment>
<proteinExistence type="inferred from homology"/>
<dbReference type="GO" id="GO:0019877">
    <property type="term" value="P:diaminopimelate biosynthetic process"/>
    <property type="evidence" value="ECO:0007669"/>
    <property type="project" value="UniProtKB-UniRule"/>
</dbReference>
<reference evidence="16 17" key="1">
    <citation type="submission" date="2016-06" db="EMBL/GenBank/DDBJ databases">
        <authorList>
            <person name="Kjaerup R.B."/>
            <person name="Dalgaard T.S."/>
            <person name="Juul-Madsen H.R."/>
        </authorList>
    </citation>
    <scope>NUCLEOTIDE SEQUENCE [LARGE SCALE GENOMIC DNA]</scope>
    <source>
        <strain evidence="16 17">DSM 16361</strain>
    </source>
</reference>
<keyword evidence="17" id="KW-1185">Reference proteome</keyword>
<keyword evidence="7 12" id="KW-0220">Diaminopimelate biosynthesis</keyword>
<dbReference type="PANTHER" id="PTHR12128:SF66">
    <property type="entry name" value="4-HYDROXY-2-OXOGLUTARATE ALDOLASE, MITOCHONDRIAL"/>
    <property type="match status" value="1"/>
</dbReference>
<sequence>MSAFTGIWVPLVTPFTTDGTAVDHAALHRLVQHLSAAGVSGFVALGTTGEPSALDDAEKDAVLDTVLAAAGRIPVAAGLAGNNAAHLRASMPRMNARRLAGLLVPAPYYVRPGQDGIRRHFLDLADLSDHPLIVYDIPYRTGVQIDTETMLALAAHPRIRAVKDCSGSPDKTLALILDSRLQILAGEDLQIFSTLCLGGSGAIAASAHLHTGRFVALHQAVSAGRLAEARAYFHGLAPFIRALFSEPNPGPVKAALAAQGLMHDTVRAPMSCASKDFRAHWARLDCCRM</sequence>
<dbReference type="GO" id="GO:0005737">
    <property type="term" value="C:cytoplasm"/>
    <property type="evidence" value="ECO:0007669"/>
    <property type="project" value="UniProtKB-SubCell"/>
</dbReference>
<dbReference type="Pfam" id="PF00701">
    <property type="entry name" value="DHDPS"/>
    <property type="match status" value="1"/>
</dbReference>
<dbReference type="InterPro" id="IPR013785">
    <property type="entry name" value="Aldolase_TIM"/>
</dbReference>
<evidence type="ECO:0000256" key="12">
    <source>
        <dbReference type="HAMAP-Rule" id="MF_00418"/>
    </source>
</evidence>
<dbReference type="InterPro" id="IPR020625">
    <property type="entry name" value="Schiff_base-form_aldolases_AS"/>
</dbReference>
<feature type="active site" description="Proton donor/acceptor" evidence="12 14">
    <location>
        <position position="135"/>
    </location>
</feature>
<evidence type="ECO:0000313" key="16">
    <source>
        <dbReference type="EMBL" id="SBP87875.1"/>
    </source>
</evidence>
<evidence type="ECO:0000256" key="3">
    <source>
        <dbReference type="ARBA" id="ARBA00007592"/>
    </source>
</evidence>
<dbReference type="PRINTS" id="PR00146">
    <property type="entry name" value="DHPICSNTHASE"/>
</dbReference>
<dbReference type="SUPFAM" id="SSF51569">
    <property type="entry name" value="Aldolase"/>
    <property type="match status" value="1"/>
</dbReference>
<evidence type="ECO:0000256" key="7">
    <source>
        <dbReference type="ARBA" id="ARBA00022915"/>
    </source>
</evidence>
<feature type="active site" description="Schiff-base intermediate with substrate" evidence="12 14">
    <location>
        <position position="163"/>
    </location>
</feature>
<comment type="pathway">
    <text evidence="2 12">Amino-acid biosynthesis; L-lysine biosynthesis via DAP pathway; (S)-tetrahydrodipicolinate from L-aspartate: step 3/4.</text>
</comment>
<dbReference type="RefSeq" id="WP_094160021.1">
    <property type="nucleotide sequence ID" value="NZ_LT592170.1"/>
</dbReference>
<comment type="catalytic activity">
    <reaction evidence="11 12">
        <text>L-aspartate 4-semialdehyde + pyruvate = (2S,4S)-4-hydroxy-2,3,4,5-tetrahydrodipicolinate + H2O + H(+)</text>
        <dbReference type="Rhea" id="RHEA:34171"/>
        <dbReference type="ChEBI" id="CHEBI:15361"/>
        <dbReference type="ChEBI" id="CHEBI:15377"/>
        <dbReference type="ChEBI" id="CHEBI:15378"/>
        <dbReference type="ChEBI" id="CHEBI:67139"/>
        <dbReference type="ChEBI" id="CHEBI:537519"/>
        <dbReference type="EC" id="4.3.3.7"/>
    </reaction>
</comment>
<organism evidence="16 17">
    <name type="scientific">Thiomonas delicata</name>
    <name type="common">Thiomonas cuprina</name>
    <dbReference type="NCBI Taxonomy" id="364030"/>
    <lineage>
        <taxon>Bacteria</taxon>
        <taxon>Pseudomonadati</taxon>
        <taxon>Pseudomonadota</taxon>
        <taxon>Betaproteobacteria</taxon>
        <taxon>Burkholderiales</taxon>
        <taxon>Thiomonas</taxon>
    </lineage>
</organism>
<dbReference type="GO" id="GO:0009089">
    <property type="term" value="P:lysine biosynthetic process via diaminopimelate"/>
    <property type="evidence" value="ECO:0007669"/>
    <property type="project" value="UniProtKB-UniRule"/>
</dbReference>
<dbReference type="CDD" id="cd00950">
    <property type="entry name" value="DHDPS"/>
    <property type="match status" value="1"/>
</dbReference>
<feature type="binding site" evidence="12 15">
    <location>
        <position position="48"/>
    </location>
    <ligand>
        <name>pyruvate</name>
        <dbReference type="ChEBI" id="CHEBI:15361"/>
    </ligand>
</feature>